<evidence type="ECO:0000313" key="2">
    <source>
        <dbReference type="Proteomes" id="UP000253919"/>
    </source>
</evidence>
<dbReference type="EMBL" id="QASA01000001">
    <property type="protein sequence ID" value="RDC65114.1"/>
    <property type="molecule type" value="Genomic_DNA"/>
</dbReference>
<accession>A0A369QK54</accession>
<dbReference type="Proteomes" id="UP000253919">
    <property type="component" value="Unassembled WGS sequence"/>
</dbReference>
<name>A0A369QK54_9BACT</name>
<keyword evidence="2" id="KW-1185">Reference proteome</keyword>
<gene>
    <name evidence="1" type="ORF">AHMF7616_03738</name>
</gene>
<proteinExistence type="predicted"/>
<reference evidence="1 2" key="1">
    <citation type="submission" date="2018-04" db="EMBL/GenBank/DDBJ databases">
        <title>Adhaeribacter sp. HMF7616 genome sequencing and assembly.</title>
        <authorList>
            <person name="Kang H."/>
            <person name="Kang J."/>
            <person name="Cha I."/>
            <person name="Kim H."/>
            <person name="Joh K."/>
        </authorList>
    </citation>
    <scope>NUCLEOTIDE SEQUENCE [LARGE SCALE GENOMIC DNA]</scope>
    <source>
        <strain evidence="1 2">HMF7616</strain>
    </source>
</reference>
<organism evidence="1 2">
    <name type="scientific">Adhaeribacter pallidiroseus</name>
    <dbReference type="NCBI Taxonomy" id="2072847"/>
    <lineage>
        <taxon>Bacteria</taxon>
        <taxon>Pseudomonadati</taxon>
        <taxon>Bacteroidota</taxon>
        <taxon>Cytophagia</taxon>
        <taxon>Cytophagales</taxon>
        <taxon>Hymenobacteraceae</taxon>
        <taxon>Adhaeribacter</taxon>
    </lineage>
</organism>
<protein>
    <submittedName>
        <fullName evidence="1">Uncharacterized protein</fullName>
    </submittedName>
</protein>
<dbReference type="RefSeq" id="WP_115374179.1">
    <property type="nucleotide sequence ID" value="NZ_QASA01000001.1"/>
</dbReference>
<evidence type="ECO:0000313" key="1">
    <source>
        <dbReference type="EMBL" id="RDC65114.1"/>
    </source>
</evidence>
<dbReference type="AlphaFoldDB" id="A0A369QK54"/>
<sequence length="98" mass="11637">MFLEQKRVLNVLFLNVMYYIKSQVEPAFYNKVGKFFTGKIYYYICTLFSDLSRAKKATWNTDVIICQPDTDLKKVHTFIKKRNAQKGDNQIKWLGLEE</sequence>
<comment type="caution">
    <text evidence="1">The sequence shown here is derived from an EMBL/GenBank/DDBJ whole genome shotgun (WGS) entry which is preliminary data.</text>
</comment>